<dbReference type="PANTHER" id="PTHR10996">
    <property type="entry name" value="2-HYDROXYACID DEHYDROGENASE-RELATED"/>
    <property type="match status" value="1"/>
</dbReference>
<dbReference type="InterPro" id="IPR043322">
    <property type="entry name" value="CtBP"/>
</dbReference>
<dbReference type="Pfam" id="PF02826">
    <property type="entry name" value="2-Hacid_dh_C"/>
    <property type="match status" value="1"/>
</dbReference>
<evidence type="ECO:0000256" key="4">
    <source>
        <dbReference type="RuleBase" id="RU003719"/>
    </source>
</evidence>
<comment type="similarity">
    <text evidence="1 4">Belongs to the D-isomer specific 2-hydroxyacid dehydrogenase family.</text>
</comment>
<keyword evidence="8" id="KW-1185">Reference proteome</keyword>
<protein>
    <submittedName>
        <fullName evidence="7">D-3-phosphoglycerate dehydrogenase</fullName>
    </submittedName>
</protein>
<keyword evidence="3" id="KW-0520">NAD</keyword>
<evidence type="ECO:0000259" key="6">
    <source>
        <dbReference type="Pfam" id="PF02826"/>
    </source>
</evidence>
<dbReference type="InterPro" id="IPR029753">
    <property type="entry name" value="D-isomer_DH_CS"/>
</dbReference>
<dbReference type="RefSeq" id="WP_073631795.1">
    <property type="nucleotide sequence ID" value="NZ_FRXO01000011.1"/>
</dbReference>
<evidence type="ECO:0000256" key="3">
    <source>
        <dbReference type="ARBA" id="ARBA00023027"/>
    </source>
</evidence>
<feature type="domain" description="D-isomer specific 2-hydroxyacid dehydrogenase NAD-binding" evidence="6">
    <location>
        <begin position="111"/>
        <end position="287"/>
    </location>
</feature>
<dbReference type="Pfam" id="PF00389">
    <property type="entry name" value="2-Hacid_dh"/>
    <property type="match status" value="1"/>
</dbReference>
<organism evidence="7 8">
    <name type="scientific">Pseudoxanthobacter soli DSM 19599</name>
    <dbReference type="NCBI Taxonomy" id="1123029"/>
    <lineage>
        <taxon>Bacteria</taxon>
        <taxon>Pseudomonadati</taxon>
        <taxon>Pseudomonadota</taxon>
        <taxon>Alphaproteobacteria</taxon>
        <taxon>Hyphomicrobiales</taxon>
        <taxon>Segnochrobactraceae</taxon>
        <taxon>Pseudoxanthobacter</taxon>
    </lineage>
</organism>
<dbReference type="InterPro" id="IPR006139">
    <property type="entry name" value="D-isomer_2_OHA_DH_cat_dom"/>
</dbReference>
<feature type="domain" description="D-isomer specific 2-hydroxyacid dehydrogenase catalytic" evidence="5">
    <location>
        <begin position="29"/>
        <end position="315"/>
    </location>
</feature>
<dbReference type="FunFam" id="3.40.50.720:FF:000203">
    <property type="entry name" value="D-3-phosphoglycerate dehydrogenase (SerA)"/>
    <property type="match status" value="1"/>
</dbReference>
<dbReference type="GO" id="GO:0030267">
    <property type="term" value="F:glyoxylate reductase (NADPH) activity"/>
    <property type="evidence" value="ECO:0007669"/>
    <property type="project" value="TreeGrafter"/>
</dbReference>
<dbReference type="STRING" id="1123029.SAMN02745172_03879"/>
<accession>A0A1M7ZRC9</accession>
<dbReference type="GO" id="GO:0016618">
    <property type="term" value="F:hydroxypyruvate reductase [NAD(P)H] activity"/>
    <property type="evidence" value="ECO:0007669"/>
    <property type="project" value="TreeGrafter"/>
</dbReference>
<dbReference type="CDD" id="cd05299">
    <property type="entry name" value="CtBP_dh"/>
    <property type="match status" value="1"/>
</dbReference>
<proteinExistence type="inferred from homology"/>
<evidence type="ECO:0000313" key="8">
    <source>
        <dbReference type="Proteomes" id="UP000186406"/>
    </source>
</evidence>
<dbReference type="AlphaFoldDB" id="A0A1M7ZRC9"/>
<dbReference type="InterPro" id="IPR050223">
    <property type="entry name" value="D-isomer_2-hydroxyacid_DH"/>
</dbReference>
<dbReference type="GO" id="GO:0003714">
    <property type="term" value="F:transcription corepressor activity"/>
    <property type="evidence" value="ECO:0007669"/>
    <property type="project" value="InterPro"/>
</dbReference>
<dbReference type="PANTHER" id="PTHR10996:SF283">
    <property type="entry name" value="GLYOXYLATE_HYDROXYPYRUVATE REDUCTASE B"/>
    <property type="match status" value="1"/>
</dbReference>
<dbReference type="SUPFAM" id="SSF52283">
    <property type="entry name" value="Formate/glycerate dehydrogenase catalytic domain-like"/>
    <property type="match status" value="1"/>
</dbReference>
<dbReference type="PROSITE" id="PS00671">
    <property type="entry name" value="D_2_HYDROXYACID_DH_3"/>
    <property type="match status" value="1"/>
</dbReference>
<dbReference type="InterPro" id="IPR006140">
    <property type="entry name" value="D-isomer_DH_NAD-bd"/>
</dbReference>
<evidence type="ECO:0000259" key="5">
    <source>
        <dbReference type="Pfam" id="PF00389"/>
    </source>
</evidence>
<reference evidence="7 8" key="1">
    <citation type="submission" date="2016-12" db="EMBL/GenBank/DDBJ databases">
        <authorList>
            <person name="Song W.-J."/>
            <person name="Kurnit D.M."/>
        </authorList>
    </citation>
    <scope>NUCLEOTIDE SEQUENCE [LARGE SCALE GENOMIC DNA]</scope>
    <source>
        <strain evidence="7 8">DSM 19599</strain>
    </source>
</reference>
<keyword evidence="2 4" id="KW-0560">Oxidoreductase</keyword>
<dbReference type="SUPFAM" id="SSF51735">
    <property type="entry name" value="NAD(P)-binding Rossmann-fold domains"/>
    <property type="match status" value="1"/>
</dbReference>
<evidence type="ECO:0000256" key="1">
    <source>
        <dbReference type="ARBA" id="ARBA00005854"/>
    </source>
</evidence>
<name>A0A1M7ZRC9_9HYPH</name>
<dbReference type="EMBL" id="FRXO01000011">
    <property type="protein sequence ID" value="SHO67206.1"/>
    <property type="molecule type" value="Genomic_DNA"/>
</dbReference>
<evidence type="ECO:0000256" key="2">
    <source>
        <dbReference type="ARBA" id="ARBA00023002"/>
    </source>
</evidence>
<evidence type="ECO:0000313" key="7">
    <source>
        <dbReference type="EMBL" id="SHO67206.1"/>
    </source>
</evidence>
<dbReference type="OrthoDB" id="9793626at2"/>
<sequence length="319" mass="33851">MTAKRLVVTDQAFGNVRHEQAAAAAAGAAFDEYHCRSEEETLAAVAGADAVLNNFAPMTRRVLAALKPGAAVVRYGVGVDNVDLDAARDLGIRVCNVPDYGVEEVADHAAAMTLALSRRIPRFDGAVHEGRWKITEIVHDLRSLRDTTVGLVGMGRIAQAYARRMAAFGCHLIGYDPFVPAEQAHRLGIEPADLGRVIAEAGVLSLHLPLTAETRHLIDADAIARLPKGAIVINASRGGLVDETALAAALTSGHLAGAGLDVFEIEPLPPHSPLRRAPNVLMSPHAAFYSDASVDALQRLAAEEALRALRGEPLRCPLT</sequence>
<dbReference type="Proteomes" id="UP000186406">
    <property type="component" value="Unassembled WGS sequence"/>
</dbReference>
<dbReference type="Gene3D" id="3.40.50.720">
    <property type="entry name" value="NAD(P)-binding Rossmann-like Domain"/>
    <property type="match status" value="2"/>
</dbReference>
<dbReference type="GO" id="GO:0051287">
    <property type="term" value="F:NAD binding"/>
    <property type="evidence" value="ECO:0007669"/>
    <property type="project" value="InterPro"/>
</dbReference>
<gene>
    <name evidence="7" type="ORF">SAMN02745172_03879</name>
</gene>
<dbReference type="GO" id="GO:0005829">
    <property type="term" value="C:cytosol"/>
    <property type="evidence" value="ECO:0007669"/>
    <property type="project" value="TreeGrafter"/>
</dbReference>
<dbReference type="InterPro" id="IPR036291">
    <property type="entry name" value="NAD(P)-bd_dom_sf"/>
</dbReference>